<dbReference type="Gene3D" id="3.40.190.10">
    <property type="entry name" value="Periplasmic binding protein-like II"/>
    <property type="match status" value="2"/>
</dbReference>
<comment type="subcellular location">
    <subcellularLocation>
        <location evidence="1">Cell envelope</location>
    </subcellularLocation>
</comment>
<feature type="region of interest" description="Disordered" evidence="7">
    <location>
        <begin position="13"/>
        <end position="41"/>
    </location>
</feature>
<evidence type="ECO:0000256" key="2">
    <source>
        <dbReference type="ARBA" id="ARBA00008520"/>
    </source>
</evidence>
<dbReference type="EMBL" id="JXAK01000021">
    <property type="protein sequence ID" value="KIL40468.1"/>
    <property type="molecule type" value="Genomic_DNA"/>
</dbReference>
<name>A0ABR5AHD5_9BACL</name>
<reference evidence="8 9" key="1">
    <citation type="submission" date="2014-12" db="EMBL/GenBank/DDBJ databases">
        <title>Draft genome sequence of Paenibacillus kamchatkensis strain B-2647.</title>
        <authorList>
            <person name="Karlyshev A.V."/>
            <person name="Kudryashova E.B."/>
        </authorList>
    </citation>
    <scope>NUCLEOTIDE SEQUENCE [LARGE SCALE GENOMIC DNA]</scope>
    <source>
        <strain evidence="8 9">VKM B-2647</strain>
    </source>
</reference>
<evidence type="ECO:0000256" key="4">
    <source>
        <dbReference type="ARBA" id="ARBA00022729"/>
    </source>
</evidence>
<dbReference type="InterPro" id="IPR006059">
    <property type="entry name" value="SBP"/>
</dbReference>
<accession>A0ABR5AHD5</accession>
<keyword evidence="4" id="KW-0732">Signal</keyword>
<dbReference type="InterPro" id="IPR050490">
    <property type="entry name" value="Bact_solute-bd_prot1"/>
</dbReference>
<dbReference type="Pfam" id="PF01547">
    <property type="entry name" value="SBP_bac_1"/>
    <property type="match status" value="1"/>
</dbReference>
<sequence>MGLTLLGAALAGCGSNSSTSASTSGSGPKASDTTAKTEAPAPAAAKKVELKVFMGVPRFKDQFDKYFEQFKAKEKAEKNIDVSIQLEMPNPEQALQLLKTRLASNDAPDLFQVHAVADIPSFYKAGYLSDLSDQPFVGSLFDNVKKTVTYDGKVVALPLESLEWGYLYNKKLFSDAGISAPPLTLDEMKADIDKLKAKKITPFELSFQESWIPQLMTALSLGGLVTSEHPDWIQKMNAGQASYKDVEGIFNIIDLIMQNGTDKPFEVGSAQGSTDFANGKAAMWVQGPWQAEAILKANPNIQFGVAPLPVSNDPKGAMINLSTSTSLAVSPTTKNKDVALDLLNYILDPKDSSALFEQLKFNPVSKVHTYKSYPWIDEAMTYVSQGKAYQDLPVPQAVTDEQAKMLQSYYAKSITKDGFIKDLDKTWANAVKAEGK</sequence>
<keyword evidence="9" id="KW-1185">Reference proteome</keyword>
<dbReference type="SUPFAM" id="SSF53850">
    <property type="entry name" value="Periplasmic binding protein-like II"/>
    <property type="match status" value="1"/>
</dbReference>
<proteinExistence type="inferred from homology"/>
<evidence type="ECO:0000256" key="7">
    <source>
        <dbReference type="SAM" id="MobiDB-lite"/>
    </source>
</evidence>
<evidence type="ECO:0000256" key="5">
    <source>
        <dbReference type="ARBA" id="ARBA00049629"/>
    </source>
</evidence>
<evidence type="ECO:0000313" key="9">
    <source>
        <dbReference type="Proteomes" id="UP000031967"/>
    </source>
</evidence>
<evidence type="ECO:0000256" key="6">
    <source>
        <dbReference type="ARBA" id="ARBA00049753"/>
    </source>
</evidence>
<evidence type="ECO:0000313" key="8">
    <source>
        <dbReference type="EMBL" id="KIL40468.1"/>
    </source>
</evidence>
<comment type="similarity">
    <text evidence="2">Belongs to the bacterial solute-binding protein 1 family.</text>
</comment>
<dbReference type="PANTHER" id="PTHR43649">
    <property type="entry name" value="ARABINOSE-BINDING PROTEIN-RELATED"/>
    <property type="match status" value="1"/>
</dbReference>
<protein>
    <recommendedName>
        <fullName evidence="6">Probable sugar-binding periplasmic protein</fullName>
    </recommendedName>
</protein>
<comment type="function">
    <text evidence="5">Part of a binding-protein-dependent transport system for a sugar.</text>
</comment>
<keyword evidence="3" id="KW-0813">Transport</keyword>
<dbReference type="PANTHER" id="PTHR43649:SF28">
    <property type="entry name" value="BINDING PROTEIN COMPONENT OF ABC SUGAR TRANSPORTER-RELATED"/>
    <property type="match status" value="1"/>
</dbReference>
<evidence type="ECO:0000256" key="1">
    <source>
        <dbReference type="ARBA" id="ARBA00004196"/>
    </source>
</evidence>
<gene>
    <name evidence="8" type="ORF">SD70_13615</name>
</gene>
<dbReference type="Proteomes" id="UP000031967">
    <property type="component" value="Unassembled WGS sequence"/>
</dbReference>
<organism evidence="8 9">
    <name type="scientific">Gordoniibacillus kamchatkensis</name>
    <dbReference type="NCBI Taxonomy" id="1590651"/>
    <lineage>
        <taxon>Bacteria</taxon>
        <taxon>Bacillati</taxon>
        <taxon>Bacillota</taxon>
        <taxon>Bacilli</taxon>
        <taxon>Bacillales</taxon>
        <taxon>Paenibacillaceae</taxon>
        <taxon>Gordoniibacillus</taxon>
    </lineage>
</organism>
<comment type="caution">
    <text evidence="8">The sequence shown here is derived from an EMBL/GenBank/DDBJ whole genome shotgun (WGS) entry which is preliminary data.</text>
</comment>
<evidence type="ECO:0000256" key="3">
    <source>
        <dbReference type="ARBA" id="ARBA00022448"/>
    </source>
</evidence>